<evidence type="ECO:0000313" key="2">
    <source>
        <dbReference type="RefSeq" id="XP_039123982.1"/>
    </source>
</evidence>
<proteinExistence type="predicted"/>
<sequence>MEAEFCIRRTKLGSRRCCLIYISVADSSHEHAHQHINGCRGIRSLNWIPKDLVTSRGEYEVYDGENIFGHMAVCGTSHPYQLYSWLDFNPNIVTALNTDMKD</sequence>
<protein>
    <submittedName>
        <fullName evidence="2">Uncharacterized protein LOC120260547 isoform X2</fullName>
    </submittedName>
</protein>
<dbReference type="AlphaFoldDB" id="A0AB40B9R8"/>
<dbReference type="RefSeq" id="XP_039123982.1">
    <property type="nucleotide sequence ID" value="XM_039268048.1"/>
</dbReference>
<reference evidence="1" key="1">
    <citation type="submission" date="2025-05" db="UniProtKB">
        <authorList>
            <consortium name="RefSeq"/>
        </authorList>
    </citation>
    <scope>NUCLEOTIDE SEQUENCE [LARGE SCALE GENOMIC DNA]</scope>
</reference>
<dbReference type="GeneID" id="120260547"/>
<name>A0AB40B9R8_DIOCR</name>
<dbReference type="Proteomes" id="UP001515500">
    <property type="component" value="Chromosome 1"/>
</dbReference>
<organism evidence="1 2">
    <name type="scientific">Dioscorea cayennensis subsp. rotundata</name>
    <name type="common">White Guinea yam</name>
    <name type="synonym">Dioscorea rotundata</name>
    <dbReference type="NCBI Taxonomy" id="55577"/>
    <lineage>
        <taxon>Eukaryota</taxon>
        <taxon>Viridiplantae</taxon>
        <taxon>Streptophyta</taxon>
        <taxon>Embryophyta</taxon>
        <taxon>Tracheophyta</taxon>
        <taxon>Spermatophyta</taxon>
        <taxon>Magnoliopsida</taxon>
        <taxon>Liliopsida</taxon>
        <taxon>Dioscoreales</taxon>
        <taxon>Dioscoreaceae</taxon>
        <taxon>Dioscorea</taxon>
    </lineage>
</organism>
<keyword evidence="1" id="KW-1185">Reference proteome</keyword>
<evidence type="ECO:0000313" key="1">
    <source>
        <dbReference type="Proteomes" id="UP001515500"/>
    </source>
</evidence>
<accession>A0AB40B9R8</accession>
<gene>
    <name evidence="2" type="primary">LOC120260547</name>
</gene>
<reference evidence="2" key="2">
    <citation type="submission" date="2025-08" db="UniProtKB">
        <authorList>
            <consortium name="RefSeq"/>
        </authorList>
    </citation>
    <scope>IDENTIFICATION</scope>
</reference>